<evidence type="ECO:0000256" key="8">
    <source>
        <dbReference type="SAM" id="MobiDB-lite"/>
    </source>
</evidence>
<dbReference type="InterPro" id="IPR018704">
    <property type="entry name" value="SecYEG/CpoB_TPR"/>
</dbReference>
<evidence type="ECO:0000256" key="5">
    <source>
        <dbReference type="ARBA" id="ARBA00022989"/>
    </source>
</evidence>
<dbReference type="STRING" id="637679.GCA_001550055_02926"/>
<keyword evidence="4" id="KW-0812">Transmembrane</keyword>
<evidence type="ECO:0000256" key="1">
    <source>
        <dbReference type="ARBA" id="ARBA00004167"/>
    </source>
</evidence>
<keyword evidence="7" id="KW-0143">Chaperone</keyword>
<comment type="subcellular location">
    <subcellularLocation>
        <location evidence="2">Cell membrane</location>
    </subcellularLocation>
    <subcellularLocation>
        <location evidence="1">Membrane</location>
        <topology evidence="1">Single-pass membrane protein</topology>
    </subcellularLocation>
</comment>
<dbReference type="GO" id="GO:0005886">
    <property type="term" value="C:plasma membrane"/>
    <property type="evidence" value="ECO:0007669"/>
    <property type="project" value="UniProtKB-SubCell"/>
</dbReference>
<dbReference type="RefSeq" id="WP_068306420.1">
    <property type="nucleotide sequence ID" value="NZ_FNAK01000002.1"/>
</dbReference>
<name>A0A1G6WV34_9PROT</name>
<sequence length="254" mass="27019">MSDINSDLVAQEVDDEVRRERMNLLWKRYGKYVIGGAVGVVLVVAGREIYNWRVSSIESQHSEAFQAAIEQANVEGADAVAIWREAAPKLGGGYVALAQLREAAALADGGDIAGAIATYDGLAADDTAPTSLRELGTLKASMLMIGQGDLDSARSKLSTIAVKGKAWYFSAQEQLALIDLQQGDLDGALEKFRLLAEDAETPASIQGRASQFRTFIEAQQFATDVFSGGTDSAPATDEVPTETQNNAASEGDSQ</sequence>
<gene>
    <name evidence="10" type="ORF">SAMN04488071_1210</name>
</gene>
<accession>A0A1G6WV34</accession>
<keyword evidence="11" id="KW-1185">Reference proteome</keyword>
<dbReference type="Proteomes" id="UP000183685">
    <property type="component" value="Unassembled WGS sequence"/>
</dbReference>
<evidence type="ECO:0000256" key="3">
    <source>
        <dbReference type="ARBA" id="ARBA00022475"/>
    </source>
</evidence>
<evidence type="ECO:0000256" key="6">
    <source>
        <dbReference type="ARBA" id="ARBA00023136"/>
    </source>
</evidence>
<keyword evidence="3" id="KW-1003">Cell membrane</keyword>
<evidence type="ECO:0000313" key="10">
    <source>
        <dbReference type="EMBL" id="SDD68885.1"/>
    </source>
</evidence>
<protein>
    <recommendedName>
        <fullName evidence="9">Ancillary SecYEG translocon subunit/Cell division coordinator CpoB TPR domain-containing protein</fullName>
    </recommendedName>
</protein>
<dbReference type="AlphaFoldDB" id="A0A1G6WV34"/>
<dbReference type="Pfam" id="PF09976">
    <property type="entry name" value="TPR_21"/>
    <property type="match status" value="1"/>
</dbReference>
<feature type="region of interest" description="Disordered" evidence="8">
    <location>
        <begin position="226"/>
        <end position="254"/>
    </location>
</feature>
<dbReference type="InterPro" id="IPR026039">
    <property type="entry name" value="YfgM"/>
</dbReference>
<dbReference type="PANTHER" id="PTHR38035">
    <property type="entry name" value="UPF0070 PROTEIN YFGM"/>
    <property type="match status" value="1"/>
</dbReference>
<proteinExistence type="predicted"/>
<reference evidence="10 11" key="1">
    <citation type="submission" date="2016-10" db="EMBL/GenBank/DDBJ databases">
        <authorList>
            <person name="de Groot N.N."/>
        </authorList>
    </citation>
    <scope>NUCLEOTIDE SEQUENCE [LARGE SCALE GENOMIC DNA]</scope>
    <source>
        <strain evidence="10 11">CGMCC 1.9109</strain>
    </source>
</reference>
<evidence type="ECO:0000313" key="11">
    <source>
        <dbReference type="Proteomes" id="UP000183685"/>
    </source>
</evidence>
<organism evidence="10 11">
    <name type="scientific">Kordiimonas lacus</name>
    <dbReference type="NCBI Taxonomy" id="637679"/>
    <lineage>
        <taxon>Bacteria</taxon>
        <taxon>Pseudomonadati</taxon>
        <taxon>Pseudomonadota</taxon>
        <taxon>Alphaproteobacteria</taxon>
        <taxon>Kordiimonadales</taxon>
        <taxon>Kordiimonadaceae</taxon>
        <taxon>Kordiimonas</taxon>
    </lineage>
</organism>
<feature type="domain" description="Ancillary SecYEG translocon subunit/Cell division coordinator CpoB TPR" evidence="9">
    <location>
        <begin position="26"/>
        <end position="188"/>
    </location>
</feature>
<evidence type="ECO:0000256" key="4">
    <source>
        <dbReference type="ARBA" id="ARBA00022692"/>
    </source>
</evidence>
<feature type="compositionally biased region" description="Polar residues" evidence="8">
    <location>
        <begin position="241"/>
        <end position="254"/>
    </location>
</feature>
<dbReference type="PANTHER" id="PTHR38035:SF1">
    <property type="entry name" value="ANCILLARY SECYEG TRANSLOCON SUBUNIT"/>
    <property type="match status" value="1"/>
</dbReference>
<dbReference type="GO" id="GO:0044877">
    <property type="term" value="F:protein-containing complex binding"/>
    <property type="evidence" value="ECO:0007669"/>
    <property type="project" value="InterPro"/>
</dbReference>
<evidence type="ECO:0000259" key="9">
    <source>
        <dbReference type="Pfam" id="PF09976"/>
    </source>
</evidence>
<evidence type="ECO:0000256" key="2">
    <source>
        <dbReference type="ARBA" id="ARBA00004236"/>
    </source>
</evidence>
<keyword evidence="6" id="KW-0472">Membrane</keyword>
<dbReference type="EMBL" id="FNAK01000002">
    <property type="protein sequence ID" value="SDD68885.1"/>
    <property type="molecule type" value="Genomic_DNA"/>
</dbReference>
<keyword evidence="5" id="KW-1133">Transmembrane helix</keyword>
<evidence type="ECO:0000256" key="7">
    <source>
        <dbReference type="ARBA" id="ARBA00023186"/>
    </source>
</evidence>